<dbReference type="Gene3D" id="2.10.60.10">
    <property type="entry name" value="CD59"/>
    <property type="match status" value="1"/>
</dbReference>
<evidence type="ECO:0000313" key="4">
    <source>
        <dbReference type="Proteomes" id="UP000663879"/>
    </source>
</evidence>
<feature type="signal peptide" evidence="1">
    <location>
        <begin position="1"/>
        <end position="23"/>
    </location>
</feature>
<keyword evidence="1" id="KW-0732">Signal</keyword>
<dbReference type="Proteomes" id="UP000663879">
    <property type="component" value="Unassembled WGS sequence"/>
</dbReference>
<dbReference type="InterPro" id="IPR016054">
    <property type="entry name" value="LY6_UPA_recep-like"/>
</dbReference>
<gene>
    <name evidence="3" type="ORF">OXX778_LOCUS4036</name>
</gene>
<feature type="chain" id="PRO_5032956596" description="UPAR/Ly6 domain-containing protein" evidence="1">
    <location>
        <begin position="24"/>
        <end position="121"/>
    </location>
</feature>
<protein>
    <recommendedName>
        <fullName evidence="2">UPAR/Ly6 domain-containing protein</fullName>
    </recommendedName>
</protein>
<dbReference type="AlphaFoldDB" id="A0A813PH27"/>
<dbReference type="InterPro" id="IPR045860">
    <property type="entry name" value="Snake_toxin-like_sf"/>
</dbReference>
<proteinExistence type="predicted"/>
<accession>A0A813PH27</accession>
<dbReference type="EMBL" id="CAJNOC010000382">
    <property type="protein sequence ID" value="CAF0753344.1"/>
    <property type="molecule type" value="Genomic_DNA"/>
</dbReference>
<evidence type="ECO:0000259" key="2">
    <source>
        <dbReference type="SMART" id="SM00134"/>
    </source>
</evidence>
<keyword evidence="4" id="KW-1185">Reference proteome</keyword>
<dbReference type="SUPFAM" id="SSF57302">
    <property type="entry name" value="Snake toxin-like"/>
    <property type="match status" value="1"/>
</dbReference>
<feature type="domain" description="UPAR/Ly6" evidence="2">
    <location>
        <begin position="24"/>
        <end position="105"/>
    </location>
</feature>
<organism evidence="3 4">
    <name type="scientific">Brachionus calyciflorus</name>
    <dbReference type="NCBI Taxonomy" id="104777"/>
    <lineage>
        <taxon>Eukaryota</taxon>
        <taxon>Metazoa</taxon>
        <taxon>Spiralia</taxon>
        <taxon>Gnathifera</taxon>
        <taxon>Rotifera</taxon>
        <taxon>Eurotatoria</taxon>
        <taxon>Monogononta</taxon>
        <taxon>Pseudotrocha</taxon>
        <taxon>Ploima</taxon>
        <taxon>Brachionidae</taxon>
        <taxon>Brachionus</taxon>
    </lineage>
</organism>
<sequence length="121" mass="13087">MKKFIVCLISICLLFSFVHDVDCLKCVQCTGECKGTETSTDCPAFTDTCMKVYISLPGLTKTQRACVTTSLCSPSSYGFLGIGFWTTCCTTDGCNSASLSSAKLTTLAISSFISIIFFKMF</sequence>
<evidence type="ECO:0000256" key="1">
    <source>
        <dbReference type="SAM" id="SignalP"/>
    </source>
</evidence>
<reference evidence="3" key="1">
    <citation type="submission" date="2021-02" db="EMBL/GenBank/DDBJ databases">
        <authorList>
            <person name="Nowell W R."/>
        </authorList>
    </citation>
    <scope>NUCLEOTIDE SEQUENCE</scope>
    <source>
        <strain evidence="3">Ploen Becks lab</strain>
    </source>
</reference>
<evidence type="ECO:0000313" key="3">
    <source>
        <dbReference type="EMBL" id="CAF0753344.1"/>
    </source>
</evidence>
<name>A0A813PH27_9BILA</name>
<dbReference type="OrthoDB" id="10441866at2759"/>
<dbReference type="SMART" id="SM00134">
    <property type="entry name" value="LU"/>
    <property type="match status" value="1"/>
</dbReference>
<comment type="caution">
    <text evidence="3">The sequence shown here is derived from an EMBL/GenBank/DDBJ whole genome shotgun (WGS) entry which is preliminary data.</text>
</comment>